<evidence type="ECO:0000256" key="6">
    <source>
        <dbReference type="ARBA" id="ARBA00023136"/>
    </source>
</evidence>
<dbReference type="GO" id="GO:0015179">
    <property type="term" value="F:L-amino acid transmembrane transporter activity"/>
    <property type="evidence" value="ECO:0007669"/>
    <property type="project" value="TreeGrafter"/>
</dbReference>
<evidence type="ECO:0000256" key="8">
    <source>
        <dbReference type="SAM" id="Phobius"/>
    </source>
</evidence>
<evidence type="ECO:0000256" key="7">
    <source>
        <dbReference type="ARBA" id="ARBA00023180"/>
    </source>
</evidence>
<reference evidence="9" key="3">
    <citation type="submission" date="2025-09" db="UniProtKB">
        <authorList>
            <consortium name="Ensembl"/>
        </authorList>
    </citation>
    <scope>IDENTIFICATION</scope>
</reference>
<dbReference type="PANTHER" id="PTHR20766">
    <property type="entry name" value="LARGE NEUTRAL AMINO ACIDS TRANSPORTER SMALL SUBUNIT 4-LIKE ISOFORM X1"/>
    <property type="match status" value="1"/>
</dbReference>
<dbReference type="GeneTree" id="ENSGT00940000153576"/>
<evidence type="ECO:0000256" key="5">
    <source>
        <dbReference type="ARBA" id="ARBA00022989"/>
    </source>
</evidence>
<dbReference type="GO" id="GO:0015175">
    <property type="term" value="F:neutral L-amino acid transmembrane transporter activity"/>
    <property type="evidence" value="ECO:0007669"/>
    <property type="project" value="TreeGrafter"/>
</dbReference>
<comment type="subcellular location">
    <subcellularLocation>
        <location evidence="1">Basolateral cell membrane</location>
    </subcellularLocation>
    <subcellularLocation>
        <location evidence="2">Cell membrane</location>
        <topology evidence="2">Multi-pass membrane protein</topology>
    </subcellularLocation>
</comment>
<keyword evidence="10" id="KW-1185">Reference proteome</keyword>
<dbReference type="Ensembl" id="ENSHHUT00000004125.1">
    <property type="protein sequence ID" value="ENSHHUP00000003994.1"/>
    <property type="gene ID" value="ENSHHUG00000002509.1"/>
</dbReference>
<name>A0A4W5JW09_9TELE</name>
<feature type="transmembrane region" description="Helical" evidence="8">
    <location>
        <begin position="97"/>
        <end position="118"/>
    </location>
</feature>
<protein>
    <submittedName>
        <fullName evidence="9">Uncharacterized protein</fullName>
    </submittedName>
</protein>
<proteinExistence type="predicted"/>
<evidence type="ECO:0000256" key="1">
    <source>
        <dbReference type="ARBA" id="ARBA00004187"/>
    </source>
</evidence>
<keyword evidence="5 8" id="KW-1133">Transmembrane helix</keyword>
<dbReference type="GO" id="GO:0016323">
    <property type="term" value="C:basolateral plasma membrane"/>
    <property type="evidence" value="ECO:0007669"/>
    <property type="project" value="UniProtKB-SubCell"/>
</dbReference>
<evidence type="ECO:0000256" key="4">
    <source>
        <dbReference type="ARBA" id="ARBA00022692"/>
    </source>
</evidence>
<keyword evidence="7" id="KW-0325">Glycoprotein</keyword>
<dbReference type="STRING" id="62062.ENSHHUP00000003994"/>
<accession>A0A4W5JW09</accession>
<keyword evidence="4 8" id="KW-0812">Transmembrane</keyword>
<keyword evidence="3" id="KW-1003">Cell membrane</keyword>
<dbReference type="AlphaFoldDB" id="A0A4W5JW09"/>
<evidence type="ECO:0000313" key="9">
    <source>
        <dbReference type="Ensembl" id="ENSHHUP00000003994.1"/>
    </source>
</evidence>
<evidence type="ECO:0000313" key="10">
    <source>
        <dbReference type="Proteomes" id="UP000314982"/>
    </source>
</evidence>
<dbReference type="Proteomes" id="UP000314982">
    <property type="component" value="Unassembled WGS sequence"/>
</dbReference>
<organism evidence="9 10">
    <name type="scientific">Hucho hucho</name>
    <name type="common">huchen</name>
    <dbReference type="NCBI Taxonomy" id="62062"/>
    <lineage>
        <taxon>Eukaryota</taxon>
        <taxon>Metazoa</taxon>
        <taxon>Chordata</taxon>
        <taxon>Craniata</taxon>
        <taxon>Vertebrata</taxon>
        <taxon>Euteleostomi</taxon>
        <taxon>Actinopterygii</taxon>
        <taxon>Neopterygii</taxon>
        <taxon>Teleostei</taxon>
        <taxon>Protacanthopterygii</taxon>
        <taxon>Salmoniformes</taxon>
        <taxon>Salmonidae</taxon>
        <taxon>Salmoninae</taxon>
        <taxon>Hucho</taxon>
    </lineage>
</organism>
<keyword evidence="6 8" id="KW-0472">Membrane</keyword>
<evidence type="ECO:0000256" key="3">
    <source>
        <dbReference type="ARBA" id="ARBA00022475"/>
    </source>
</evidence>
<evidence type="ECO:0000256" key="2">
    <source>
        <dbReference type="ARBA" id="ARBA00004651"/>
    </source>
</evidence>
<reference evidence="9" key="2">
    <citation type="submission" date="2025-08" db="UniProtKB">
        <authorList>
            <consortium name="Ensembl"/>
        </authorList>
    </citation>
    <scope>IDENTIFICATION</scope>
</reference>
<sequence>SLTTSPSSFLSPLPSLPLSLFLPSVKVKFSWLGFDHKITGKQFYNQVTTVGKRLSVGNNLKQRELASKEGHQLCLSTIDLEVSRKPKEESQSFMQSIISPLFILSLVTMSITQLRLIFYMGAMNNILEALSDGDLNTGGYCC</sequence>
<dbReference type="PANTHER" id="PTHR20766:SF2">
    <property type="entry name" value="LARGE NEUTRAL AMINO ACIDS TRANSPORTER SMALL SUBUNIT 4"/>
    <property type="match status" value="1"/>
</dbReference>
<reference evidence="10" key="1">
    <citation type="submission" date="2018-06" db="EMBL/GenBank/DDBJ databases">
        <title>Genome assembly of Danube salmon.</title>
        <authorList>
            <person name="Macqueen D.J."/>
            <person name="Gundappa M.K."/>
        </authorList>
    </citation>
    <scope>NUCLEOTIDE SEQUENCE [LARGE SCALE GENOMIC DNA]</scope>
</reference>